<dbReference type="PANTHER" id="PTHR43656:SF2">
    <property type="entry name" value="BINDING OXIDOREDUCTASE, PUTATIVE (AFU_ORTHOLOGUE AFUA_2G08260)-RELATED"/>
    <property type="match status" value="1"/>
</dbReference>
<dbReference type="SUPFAM" id="SSF51395">
    <property type="entry name" value="FMN-linked oxidoreductases"/>
    <property type="match status" value="1"/>
</dbReference>
<evidence type="ECO:0000313" key="4">
    <source>
        <dbReference type="EMBL" id="CAB4576342.1"/>
    </source>
</evidence>
<keyword evidence="2" id="KW-0560">Oxidoreductase</keyword>
<name>A0A6J6EIR6_9ZZZZ</name>
<organism evidence="4">
    <name type="scientific">freshwater metagenome</name>
    <dbReference type="NCBI Taxonomy" id="449393"/>
    <lineage>
        <taxon>unclassified sequences</taxon>
        <taxon>metagenomes</taxon>
        <taxon>ecological metagenomes</taxon>
    </lineage>
</organism>
<dbReference type="CDD" id="cd02803">
    <property type="entry name" value="OYE_like_FMN_family"/>
    <property type="match status" value="1"/>
</dbReference>
<feature type="domain" description="NADH:flavin oxidoreductase/NADH oxidase N-terminal" evidence="3">
    <location>
        <begin position="16"/>
        <end position="319"/>
    </location>
</feature>
<reference evidence="4" key="1">
    <citation type="submission" date="2020-05" db="EMBL/GenBank/DDBJ databases">
        <authorList>
            <person name="Chiriac C."/>
            <person name="Salcher M."/>
            <person name="Ghai R."/>
            <person name="Kavagutti S V."/>
        </authorList>
    </citation>
    <scope>NUCLEOTIDE SEQUENCE</scope>
</reference>
<evidence type="ECO:0000256" key="2">
    <source>
        <dbReference type="ARBA" id="ARBA00023002"/>
    </source>
</evidence>
<dbReference type="GO" id="GO:0016491">
    <property type="term" value="F:oxidoreductase activity"/>
    <property type="evidence" value="ECO:0007669"/>
    <property type="project" value="UniProtKB-KW"/>
</dbReference>
<evidence type="ECO:0000256" key="1">
    <source>
        <dbReference type="ARBA" id="ARBA00022630"/>
    </source>
</evidence>
<accession>A0A6J6EIR6</accession>
<dbReference type="GO" id="GO:0010181">
    <property type="term" value="F:FMN binding"/>
    <property type="evidence" value="ECO:0007669"/>
    <property type="project" value="InterPro"/>
</dbReference>
<dbReference type="InterPro" id="IPR051799">
    <property type="entry name" value="NADH_flavin_oxidoreductase"/>
</dbReference>
<dbReference type="Gene3D" id="3.20.20.70">
    <property type="entry name" value="Aldolase class I"/>
    <property type="match status" value="1"/>
</dbReference>
<sequence length="358" mass="38673">MTSFSDPVSFAHGPAMPNRFMLAPLTNMQSHADGSLSDEEHHWLTMRARGGFGLTMTCAAHVQRVGQGFPGQLGTFSDDHVPGLARLARDIAAEGSVAIVQLHHAGNRSPKDLIGTDPVCPSDDPSTGARALSTAEVEQLSEDFVAAAVRCHHAGFHGVELHGAHGYMICQFLSSELNHRDDAYGGSLANRARLLLDVIDGIRARCGEDFHIGVRLSPERFGMVIDEIREVFGWLVDGGKVDMIDMSLWDCFAQTHDPGWADRRLIDVFAELPRGKVRLAVAGKLYGGADISRAIDAGADIVALGRAAILHHDFPRMVASDPSVVMRSLPVTADELRAEGLSDGFVGYMRSWPGFVAE</sequence>
<dbReference type="InterPro" id="IPR013785">
    <property type="entry name" value="Aldolase_TIM"/>
</dbReference>
<dbReference type="Pfam" id="PF00724">
    <property type="entry name" value="Oxidored_FMN"/>
    <property type="match status" value="1"/>
</dbReference>
<protein>
    <submittedName>
        <fullName evidence="4">Unannotated protein</fullName>
    </submittedName>
</protein>
<proteinExistence type="predicted"/>
<keyword evidence="1" id="KW-0285">Flavoprotein</keyword>
<dbReference type="PANTHER" id="PTHR43656">
    <property type="entry name" value="BINDING OXIDOREDUCTASE, PUTATIVE (AFU_ORTHOLOGUE AFUA_2G08260)-RELATED"/>
    <property type="match status" value="1"/>
</dbReference>
<evidence type="ECO:0000259" key="3">
    <source>
        <dbReference type="Pfam" id="PF00724"/>
    </source>
</evidence>
<dbReference type="AlphaFoldDB" id="A0A6J6EIR6"/>
<dbReference type="EMBL" id="CAEZTS010000046">
    <property type="protein sequence ID" value="CAB4576342.1"/>
    <property type="molecule type" value="Genomic_DNA"/>
</dbReference>
<dbReference type="InterPro" id="IPR001155">
    <property type="entry name" value="OxRdtase_FMN_N"/>
</dbReference>
<gene>
    <name evidence="4" type="ORF">UFOPK1722_00697</name>
</gene>